<keyword evidence="1" id="KW-0812">Transmembrane</keyword>
<sequence>MSTGIVQEAQNVPKPQDPYFKSSKTVTAMLGFLYLALISTGIILIIISTELKIVGAAMIVVGVLIFCFQAIYISKIPIFKLIQNRYHYNDILPQMRNQLPTVDVKLSNEHQTIDVQTNTSLSQAVQTQQKTKFLGNTSQKTTTATNSASVSVKIQNKTVSTNVMLQKANVDQFYDCTAPIIHDFNQSNLLLCTQQLVLEYTPKNKDQLHQQKKFLFNEYHYIDHFAVCSESIIFPYFQPTFILHNGQQELLWFQKSYVIILLSIFGLSSIPLSKLQKEMPRQHIIIRKISSEVPVQSDPAIIIPHAGYQGKLKIANSLSVEPKQTPITMEIAL</sequence>
<evidence type="ECO:0000256" key="1">
    <source>
        <dbReference type="SAM" id="Phobius"/>
    </source>
</evidence>
<accession>A0AA86UWL0</accession>
<dbReference type="Proteomes" id="UP001642409">
    <property type="component" value="Unassembled WGS sequence"/>
</dbReference>
<reference evidence="3 4" key="2">
    <citation type="submission" date="2024-07" db="EMBL/GenBank/DDBJ databases">
        <authorList>
            <person name="Akdeniz Z."/>
        </authorList>
    </citation>
    <scope>NUCLEOTIDE SEQUENCE [LARGE SCALE GENOMIC DNA]</scope>
</reference>
<proteinExistence type="predicted"/>
<name>A0AA86UWL0_9EUKA</name>
<feature type="transmembrane region" description="Helical" evidence="1">
    <location>
        <begin position="53"/>
        <end position="73"/>
    </location>
</feature>
<evidence type="ECO:0000313" key="4">
    <source>
        <dbReference type="Proteomes" id="UP001642409"/>
    </source>
</evidence>
<protein>
    <submittedName>
        <fullName evidence="3">Hypothetical_protein</fullName>
    </submittedName>
</protein>
<gene>
    <name evidence="3" type="ORF">HINF_LOCUS35216</name>
    <name evidence="2" type="ORF">HINF_LOCUS58499</name>
</gene>
<keyword evidence="4" id="KW-1185">Reference proteome</keyword>
<feature type="transmembrane region" description="Helical" evidence="1">
    <location>
        <begin position="26"/>
        <end position="47"/>
    </location>
</feature>
<keyword evidence="1" id="KW-0472">Membrane</keyword>
<evidence type="ECO:0000313" key="3">
    <source>
        <dbReference type="EMBL" id="CAL6033954.1"/>
    </source>
</evidence>
<evidence type="ECO:0000313" key="2">
    <source>
        <dbReference type="EMBL" id="CAI9970854.1"/>
    </source>
</evidence>
<reference evidence="2" key="1">
    <citation type="submission" date="2023-06" db="EMBL/GenBank/DDBJ databases">
        <authorList>
            <person name="Kurt Z."/>
        </authorList>
    </citation>
    <scope>NUCLEOTIDE SEQUENCE</scope>
</reference>
<dbReference type="EMBL" id="CATOUU010001084">
    <property type="protein sequence ID" value="CAI9970854.1"/>
    <property type="molecule type" value="Genomic_DNA"/>
</dbReference>
<comment type="caution">
    <text evidence="2">The sequence shown here is derived from an EMBL/GenBank/DDBJ whole genome shotgun (WGS) entry which is preliminary data.</text>
</comment>
<keyword evidence="1" id="KW-1133">Transmembrane helix</keyword>
<dbReference type="EMBL" id="CAXDID020000127">
    <property type="protein sequence ID" value="CAL6033954.1"/>
    <property type="molecule type" value="Genomic_DNA"/>
</dbReference>
<organism evidence="2">
    <name type="scientific">Hexamita inflata</name>
    <dbReference type="NCBI Taxonomy" id="28002"/>
    <lineage>
        <taxon>Eukaryota</taxon>
        <taxon>Metamonada</taxon>
        <taxon>Diplomonadida</taxon>
        <taxon>Hexamitidae</taxon>
        <taxon>Hexamitinae</taxon>
        <taxon>Hexamita</taxon>
    </lineage>
</organism>
<dbReference type="AlphaFoldDB" id="A0AA86UWL0"/>